<feature type="domain" description="VWFA" evidence="1">
    <location>
        <begin position="333"/>
        <end position="510"/>
    </location>
</feature>
<protein>
    <recommendedName>
        <fullName evidence="1">VWFA domain-containing protein</fullName>
    </recommendedName>
</protein>
<dbReference type="Gene3D" id="3.40.50.410">
    <property type="entry name" value="von Willebrand factor, type A domain"/>
    <property type="match status" value="1"/>
</dbReference>
<reference evidence="2" key="1">
    <citation type="submission" date="2021-01" db="UniProtKB">
        <authorList>
            <consortium name="EnsemblPlants"/>
        </authorList>
    </citation>
    <scope>IDENTIFICATION</scope>
</reference>
<dbReference type="PANTHER" id="PTHR46503">
    <property type="entry name" value="INTER-ALPHA-TRYPSIN INHIBITOR HEAVY CHAIN-LIKE PROTEIN"/>
    <property type="match status" value="1"/>
</dbReference>
<accession>A0A7N0T307</accession>
<dbReference type="OMA" id="ANDMPLE"/>
<evidence type="ECO:0000259" key="1">
    <source>
        <dbReference type="PROSITE" id="PS50234"/>
    </source>
</evidence>
<dbReference type="EnsemblPlants" id="Kaladp0019s0140.1.v1.1">
    <property type="protein sequence ID" value="Kaladp0019s0140.1.v1.1"/>
    <property type="gene ID" value="Kaladp0019s0140.v1.1"/>
</dbReference>
<evidence type="ECO:0000313" key="2">
    <source>
        <dbReference type="EnsemblPlants" id="Kaladp0019s0140.1.v1.1"/>
    </source>
</evidence>
<organism evidence="2 3">
    <name type="scientific">Kalanchoe fedtschenkoi</name>
    <name type="common">Lavender scallops</name>
    <name type="synonym">South American air plant</name>
    <dbReference type="NCBI Taxonomy" id="63787"/>
    <lineage>
        <taxon>Eukaryota</taxon>
        <taxon>Viridiplantae</taxon>
        <taxon>Streptophyta</taxon>
        <taxon>Embryophyta</taxon>
        <taxon>Tracheophyta</taxon>
        <taxon>Spermatophyta</taxon>
        <taxon>Magnoliopsida</taxon>
        <taxon>eudicotyledons</taxon>
        <taxon>Gunneridae</taxon>
        <taxon>Pentapetalae</taxon>
        <taxon>Saxifragales</taxon>
        <taxon>Crassulaceae</taxon>
        <taxon>Kalanchoe</taxon>
    </lineage>
</organism>
<dbReference type="SMART" id="SM00327">
    <property type="entry name" value="VWA"/>
    <property type="match status" value="1"/>
</dbReference>
<dbReference type="AlphaFoldDB" id="A0A7N0T307"/>
<proteinExistence type="predicted"/>
<evidence type="ECO:0000313" key="3">
    <source>
        <dbReference type="Proteomes" id="UP000594263"/>
    </source>
</evidence>
<dbReference type="Pfam" id="PF13768">
    <property type="entry name" value="VWA_3"/>
    <property type="match status" value="1"/>
</dbReference>
<keyword evidence="3" id="KW-1185">Reference proteome</keyword>
<dbReference type="SUPFAM" id="SSF53300">
    <property type="entry name" value="vWA-like"/>
    <property type="match status" value="1"/>
</dbReference>
<dbReference type="PANTHER" id="PTHR46503:SF9">
    <property type="entry name" value="INTER ALPHA-TRYPSIN INHIBITOR, HEAVY CHAIN-LIKE PROTEIN"/>
    <property type="match status" value="1"/>
</dbReference>
<sequence length="763" mass="84002">MSADEFASSVELGLRLAKRIRYAKYSSASPAAPPQLQAISRSSSAHYQPAAAAASSMPSAPMLYAVIKDPAIVDNPDICSYQPYVHGRCDPPALIPLEMHALSLHISCFFDTAFLTLQARWRLHCVTASKTCECRIALPINHQASVLGVEVDVAETSYATQMVFSHDKATQHRPHDTLFLKHHIYTVTLPQVHGGSFVNVTANWSQKLLFDKGLFTLHIPFTFPHYVNPVIKTGDQRETIQLNVNCGPNTQLLCNSASHPFKEVMRQVGKLGFIYDCQVKSWSMSDISFTYKVSSSDISSGLFLQSPPVNDVDQRGMFCLYIFPGNRKVFRKSVIFVVDISGSMLGSPLDSVKNAVLAALSGLDKQDNFNIVAFNEETNAFSQEMEPATEEAIQNAHQWINKNFTAEGGTNFFRPLNQALEMLATTSELVPQIVFITDGSVLDERQICNVLSDHFAEARSAFTRISTFGIGTYCNHYFLKMLAHLGRGQYDASYDSESIEYRMERIFDAASSIILANIKIETSATTDKLEIYPRHIPDLTSTTPVFISGRYSGKFPEFVKVTGELADGSKFTQDMKPLPANDIPLDKVFARRDIDLLTANAWLTQSKQLEEKVARLSMQTGFPSEYTHMILVQTNNDEKAPDVAKSIKILGNGEVPKVTDFEGQKIILMGDTSIGFGDLASTASNVAPGRDSTKSSEPILVKAASNCCSAFLDRCCCMCFIQALSRVNDQCAVAFTQLCSALACVGCLSCCFDLCDSCSELCG</sequence>
<dbReference type="PROSITE" id="PS50234">
    <property type="entry name" value="VWFA"/>
    <property type="match status" value="1"/>
</dbReference>
<name>A0A7N0T307_KALFE</name>
<dbReference type="Gramene" id="Kaladp0019s0140.1.v1.1">
    <property type="protein sequence ID" value="Kaladp0019s0140.1.v1.1"/>
    <property type="gene ID" value="Kaladp0019s0140.v1.1"/>
</dbReference>
<dbReference type="Proteomes" id="UP000594263">
    <property type="component" value="Unplaced"/>
</dbReference>
<dbReference type="InterPro" id="IPR036465">
    <property type="entry name" value="vWFA_dom_sf"/>
</dbReference>
<dbReference type="InterPro" id="IPR002035">
    <property type="entry name" value="VWF_A"/>
</dbReference>